<dbReference type="KEGG" id="pprf:DPRO_3145"/>
<keyword evidence="2" id="KW-1185">Reference proteome</keyword>
<proteinExistence type="predicted"/>
<reference evidence="2" key="1">
    <citation type="submission" date="2017-09" db="EMBL/GenBank/DDBJ databases">
        <authorList>
            <person name="Regsiter A."/>
            <person name="William W."/>
        </authorList>
    </citation>
    <scope>NUCLEOTIDE SEQUENCE [LARGE SCALE GENOMIC DNA]</scope>
    <source>
        <strain evidence="2">500-1</strain>
    </source>
</reference>
<sequence>MYNNRIRLGSSKGTEAAKLRTELAERSFQHTLDRGGMRKTWLRGQENVQKHYLMHIAGFNLGLLMRELTGYGTLKGAADAWNFVFVGFGAENCWIWLVFAAYEDRSEEWLPFAVVSRVAG</sequence>
<protein>
    <submittedName>
        <fullName evidence="1">Transposase</fullName>
    </submittedName>
</protein>
<dbReference type="Proteomes" id="UP000219215">
    <property type="component" value="Chromosome DPRO"/>
</dbReference>
<gene>
    <name evidence="1" type="ORF">DPRO_3145</name>
</gene>
<dbReference type="AlphaFoldDB" id="A0A2C8FC86"/>
<evidence type="ECO:0000313" key="2">
    <source>
        <dbReference type="Proteomes" id="UP000219215"/>
    </source>
</evidence>
<dbReference type="EMBL" id="LT907975">
    <property type="protein sequence ID" value="SOB60057.1"/>
    <property type="molecule type" value="Genomic_DNA"/>
</dbReference>
<organism evidence="1 2">
    <name type="scientific">Pseudodesulfovibrio profundus</name>
    <dbReference type="NCBI Taxonomy" id="57320"/>
    <lineage>
        <taxon>Bacteria</taxon>
        <taxon>Pseudomonadati</taxon>
        <taxon>Thermodesulfobacteriota</taxon>
        <taxon>Desulfovibrionia</taxon>
        <taxon>Desulfovibrionales</taxon>
        <taxon>Desulfovibrionaceae</taxon>
    </lineage>
</organism>
<name>A0A2C8FC86_9BACT</name>
<evidence type="ECO:0000313" key="1">
    <source>
        <dbReference type="EMBL" id="SOB60057.1"/>
    </source>
</evidence>
<accession>A0A2C8FC86</accession>